<organism evidence="1 2">
    <name type="scientific">Thanatephorus cucumeris (strain AG1-IB / isolate 7/3/14)</name>
    <name type="common">Lettuce bottom rot fungus</name>
    <name type="synonym">Rhizoctonia solani</name>
    <dbReference type="NCBI Taxonomy" id="1108050"/>
    <lineage>
        <taxon>Eukaryota</taxon>
        <taxon>Fungi</taxon>
        <taxon>Dikarya</taxon>
        <taxon>Basidiomycota</taxon>
        <taxon>Agaricomycotina</taxon>
        <taxon>Agaricomycetes</taxon>
        <taxon>Cantharellales</taxon>
        <taxon>Ceratobasidiaceae</taxon>
        <taxon>Rhizoctonia</taxon>
        <taxon>Rhizoctonia solani AG-1</taxon>
    </lineage>
</organism>
<evidence type="ECO:0000313" key="1">
    <source>
        <dbReference type="EMBL" id="CEL62810.1"/>
    </source>
</evidence>
<protein>
    <submittedName>
        <fullName evidence="1">Uncharacterized protein</fullName>
    </submittedName>
</protein>
<dbReference type="Proteomes" id="UP000059188">
    <property type="component" value="Unassembled WGS sequence"/>
</dbReference>
<sequence length="220" mass="24327">MPIDDDTEGTEINPVIVPPEVCTSAAFTALCGFLCPPRAGSSRSIAIWRIPVDLWEGILKTTDYLKMIHIQGVILEGLQRYPLILPDAVKFLRLSLSYKEAPRHLIFKGLSLLVYRHQPITPEEAAILGERGTHLVAYTREKVREALVTLLEGGSPGIGGGPGLLGELGEKKSEFFANILENKSLSDEESKKDPRNTVALHNSTHRCRHCAQSDETRQSF</sequence>
<dbReference type="AlphaFoldDB" id="A0A0B7FYM7"/>
<accession>A0A0B7FYM7</accession>
<gene>
    <name evidence="1" type="ORF">RSOLAG1IB_10494</name>
</gene>
<dbReference type="EMBL" id="LN679170">
    <property type="protein sequence ID" value="CEL62810.1"/>
    <property type="molecule type" value="Genomic_DNA"/>
</dbReference>
<name>A0A0B7FYM7_THACB</name>
<reference evidence="1 2" key="1">
    <citation type="submission" date="2014-11" db="EMBL/GenBank/DDBJ databases">
        <authorList>
            <person name="Wibberg Daniel"/>
        </authorList>
    </citation>
    <scope>NUCLEOTIDE SEQUENCE [LARGE SCALE GENOMIC DNA]</scope>
    <source>
        <strain evidence="1">Rhizoctonia solani AG1-IB 7/3/14</strain>
    </source>
</reference>
<evidence type="ECO:0000313" key="2">
    <source>
        <dbReference type="Proteomes" id="UP000059188"/>
    </source>
</evidence>
<proteinExistence type="predicted"/>
<keyword evidence="2" id="KW-1185">Reference proteome</keyword>